<dbReference type="GeneID" id="91006488"/>
<dbReference type="GO" id="GO:0004519">
    <property type="term" value="F:endonuclease activity"/>
    <property type="evidence" value="ECO:0007669"/>
    <property type="project" value="UniProtKB-KW"/>
</dbReference>
<dbReference type="CDD" id="cd06260">
    <property type="entry name" value="DUF820-like"/>
    <property type="match status" value="1"/>
</dbReference>
<dbReference type="EMBL" id="QAYE01000006">
    <property type="protein sequence ID" value="PTW45895.1"/>
    <property type="molecule type" value="Genomic_DNA"/>
</dbReference>
<protein>
    <submittedName>
        <fullName evidence="2">Uma2 family endonuclease</fullName>
    </submittedName>
</protein>
<dbReference type="InterPro" id="IPR012296">
    <property type="entry name" value="Nuclease_put_TT1808"/>
</dbReference>
<dbReference type="PANTHER" id="PTHR36558">
    <property type="entry name" value="GLR1098 PROTEIN"/>
    <property type="match status" value="1"/>
</dbReference>
<dbReference type="Pfam" id="PF05685">
    <property type="entry name" value="Uma2"/>
    <property type="match status" value="1"/>
</dbReference>
<dbReference type="Proteomes" id="UP000244013">
    <property type="component" value="Unassembled WGS sequence"/>
</dbReference>
<feature type="domain" description="Putative restriction endonuclease" evidence="1">
    <location>
        <begin position="13"/>
        <end position="173"/>
    </location>
</feature>
<dbReference type="Gene3D" id="3.90.1570.10">
    <property type="entry name" value="tt1808, chain A"/>
    <property type="match status" value="1"/>
</dbReference>
<dbReference type="InterPro" id="IPR011335">
    <property type="entry name" value="Restrct_endonuc-II-like"/>
</dbReference>
<proteinExistence type="predicted"/>
<accession>A0A2T5U310</accession>
<comment type="caution">
    <text evidence="2">The sequence shown here is derived from an EMBL/GenBank/DDBJ whole genome shotgun (WGS) entry which is preliminary data.</text>
</comment>
<organism evidence="2 3">
    <name type="scientific">Sphingomonas faeni</name>
    <dbReference type="NCBI Taxonomy" id="185950"/>
    <lineage>
        <taxon>Bacteria</taxon>
        <taxon>Pseudomonadati</taxon>
        <taxon>Pseudomonadota</taxon>
        <taxon>Alphaproteobacteria</taxon>
        <taxon>Sphingomonadales</taxon>
        <taxon>Sphingomonadaceae</taxon>
        <taxon>Sphingomonas</taxon>
    </lineage>
</organism>
<keyword evidence="2" id="KW-0540">Nuclease</keyword>
<evidence type="ECO:0000313" key="3">
    <source>
        <dbReference type="Proteomes" id="UP000244013"/>
    </source>
</evidence>
<dbReference type="AlphaFoldDB" id="A0A2T5U310"/>
<gene>
    <name evidence="2" type="ORF">C8J25_106147</name>
</gene>
<sequence length="184" mass="20396">MASDPHYRLLTAEEFLQIDFGADMKAELDNGVIRMMAGGTREHSRVQVNLTAFVRSALRGSDCTPYGSDMAVRTQDRSVRYPDLTIDCGAPGDRPDDLTLSDPRVIIEILSPSTRHFDLTVKRDEYRAIGSVDTLAFVDVDAEALSVHQRIEGGWIETLFSTSLDLVIPSLGLTIPHTEIFARD</sequence>
<dbReference type="RefSeq" id="WP_107954688.1">
    <property type="nucleotide sequence ID" value="NZ_QAYE01000006.1"/>
</dbReference>
<keyword evidence="2" id="KW-0378">Hydrolase</keyword>
<dbReference type="SUPFAM" id="SSF52980">
    <property type="entry name" value="Restriction endonuclease-like"/>
    <property type="match status" value="1"/>
</dbReference>
<evidence type="ECO:0000259" key="1">
    <source>
        <dbReference type="Pfam" id="PF05685"/>
    </source>
</evidence>
<evidence type="ECO:0000313" key="2">
    <source>
        <dbReference type="EMBL" id="PTW45895.1"/>
    </source>
</evidence>
<name>A0A2T5U310_9SPHN</name>
<dbReference type="PANTHER" id="PTHR36558:SF1">
    <property type="entry name" value="RESTRICTION ENDONUCLEASE DOMAIN-CONTAINING PROTEIN-RELATED"/>
    <property type="match status" value="1"/>
</dbReference>
<reference evidence="2 3" key="1">
    <citation type="submission" date="2018-04" db="EMBL/GenBank/DDBJ databases">
        <title>Genomic Encyclopedia of Type Strains, Phase III (KMG-III): the genomes of soil and plant-associated and newly described type strains.</title>
        <authorList>
            <person name="Whitman W."/>
        </authorList>
    </citation>
    <scope>NUCLEOTIDE SEQUENCE [LARGE SCALE GENOMIC DNA]</scope>
    <source>
        <strain evidence="2 3">MA-olki</strain>
    </source>
</reference>
<dbReference type="InterPro" id="IPR008538">
    <property type="entry name" value="Uma2"/>
</dbReference>
<keyword evidence="2" id="KW-0255">Endonuclease</keyword>
<dbReference type="OrthoDB" id="155284at2"/>